<keyword evidence="9" id="KW-0999">Mitochondrion inner membrane</keyword>
<dbReference type="GO" id="GO:0042773">
    <property type="term" value="P:ATP synthesis coupled electron transport"/>
    <property type="evidence" value="ECO:0007669"/>
    <property type="project" value="UniProtKB-UniRule"/>
</dbReference>
<dbReference type="Pfam" id="PF00420">
    <property type="entry name" value="Oxidored_q2"/>
    <property type="match status" value="1"/>
</dbReference>
<dbReference type="GO" id="GO:0008137">
    <property type="term" value="F:NADH dehydrogenase (ubiquinone) activity"/>
    <property type="evidence" value="ECO:0007669"/>
    <property type="project" value="UniProtKB-EC"/>
</dbReference>
<keyword evidence="9 10" id="KW-0496">Mitochondrion</keyword>
<evidence type="ECO:0000256" key="2">
    <source>
        <dbReference type="ARBA" id="ARBA00010519"/>
    </source>
</evidence>
<keyword evidence="9" id="KW-1278">Translocase</keyword>
<name>B6A7S9_BLAEM</name>
<evidence type="ECO:0000256" key="5">
    <source>
        <dbReference type="ARBA" id="ARBA00022692"/>
    </source>
</evidence>
<keyword evidence="9" id="KW-0679">Respiratory chain</keyword>
<accession>B6A7S9</accession>
<keyword evidence="7 9" id="KW-0472">Membrane</keyword>
<feature type="transmembrane region" description="Helical" evidence="9">
    <location>
        <begin position="32"/>
        <end position="55"/>
    </location>
</feature>
<sequence>MFLEIITAYKIGTILFLIGILGLTVNSRQNILLLIISIEMTLLAISFIVICSAVFLDDSAAACLSLYILALAGSEAAIGLTILTLFHKLRGSIKFSTKN</sequence>
<keyword evidence="9" id="KW-0249">Electron transport</keyword>
<dbReference type="EC" id="7.1.1.2" evidence="9"/>
<dbReference type="EMBL" id="DQ287690">
    <property type="protein sequence ID" value="ABB78020.1"/>
    <property type="molecule type" value="Genomic_DNA"/>
</dbReference>
<dbReference type="PANTHER" id="PTHR11434">
    <property type="entry name" value="NADH-UBIQUINONE OXIDOREDUCTASE SUBUNIT ND4L"/>
    <property type="match status" value="1"/>
</dbReference>
<dbReference type="GO" id="GO:0005743">
    <property type="term" value="C:mitochondrial inner membrane"/>
    <property type="evidence" value="ECO:0007669"/>
    <property type="project" value="UniProtKB-SubCell"/>
</dbReference>
<reference evidence="10" key="2">
    <citation type="journal article" date="2008" name="Gene">
        <title>The mitochondrial view of Blastocladiella emersonii.</title>
        <authorList>
            <person name="Tambor J.H."/>
            <person name="Ribichich K.F."/>
            <person name="Gomes S.L."/>
        </authorList>
    </citation>
    <scope>NUCLEOTIDE SEQUENCE</scope>
</reference>
<dbReference type="InterPro" id="IPR001133">
    <property type="entry name" value="NADH_UbQ_OxRdtase_chain4L/K"/>
</dbReference>
<evidence type="ECO:0000256" key="9">
    <source>
        <dbReference type="RuleBase" id="RU004419"/>
    </source>
</evidence>
<dbReference type="PANTHER" id="PTHR11434:SF16">
    <property type="entry name" value="NADH-UBIQUINONE OXIDOREDUCTASE CHAIN 4L"/>
    <property type="match status" value="1"/>
</dbReference>
<keyword evidence="5 9" id="KW-0812">Transmembrane</keyword>
<proteinExistence type="inferred from homology"/>
<evidence type="ECO:0000256" key="6">
    <source>
        <dbReference type="ARBA" id="ARBA00022989"/>
    </source>
</evidence>
<comment type="catalytic activity">
    <reaction evidence="8 9">
        <text>a ubiquinone + NADH + 5 H(+)(in) = a ubiquinol + NAD(+) + 4 H(+)(out)</text>
        <dbReference type="Rhea" id="RHEA:29091"/>
        <dbReference type="Rhea" id="RHEA-COMP:9565"/>
        <dbReference type="Rhea" id="RHEA-COMP:9566"/>
        <dbReference type="ChEBI" id="CHEBI:15378"/>
        <dbReference type="ChEBI" id="CHEBI:16389"/>
        <dbReference type="ChEBI" id="CHEBI:17976"/>
        <dbReference type="ChEBI" id="CHEBI:57540"/>
        <dbReference type="ChEBI" id="CHEBI:57945"/>
        <dbReference type="EC" id="7.1.1.2"/>
    </reaction>
</comment>
<feature type="transmembrane region" description="Helical" evidence="9">
    <location>
        <begin position="67"/>
        <end position="86"/>
    </location>
</feature>
<dbReference type="GeneID" id="6972937"/>
<organism evidence="10">
    <name type="scientific">Blastocladiella emersonii</name>
    <name type="common">Aquatic fungus</name>
    <dbReference type="NCBI Taxonomy" id="4808"/>
    <lineage>
        <taxon>Eukaryota</taxon>
        <taxon>Fungi</taxon>
        <taxon>Fungi incertae sedis</taxon>
        <taxon>Blastocladiomycota</taxon>
        <taxon>Blastocladiomycetes</taxon>
        <taxon>Blastocladiales</taxon>
        <taxon>Blastocladiaceae</taxon>
        <taxon>Blastocladiella</taxon>
    </lineage>
</organism>
<protein>
    <recommendedName>
        <fullName evidence="3 9">NADH-ubiquinone oxidoreductase chain 4L</fullName>
        <ecNumber evidence="9">7.1.1.2</ecNumber>
    </recommendedName>
</protein>
<keyword evidence="9" id="KW-0520">NAD</keyword>
<feature type="transmembrane region" description="Helical" evidence="9">
    <location>
        <begin position="6"/>
        <end position="25"/>
    </location>
</feature>
<geneLocation type="mitochondrion" evidence="10"/>
<evidence type="ECO:0000256" key="8">
    <source>
        <dbReference type="ARBA" id="ARBA00049551"/>
    </source>
</evidence>
<dbReference type="GO" id="GO:0016651">
    <property type="term" value="F:oxidoreductase activity, acting on NAD(P)H"/>
    <property type="evidence" value="ECO:0007669"/>
    <property type="project" value="InterPro"/>
</dbReference>
<comment type="subcellular location">
    <subcellularLocation>
        <location evidence="1">Membrane</location>
        <topology evidence="1">Multi-pass membrane protein</topology>
    </subcellularLocation>
    <subcellularLocation>
        <location evidence="9">Mitochondrion inner membrane</location>
        <topology evidence="9">Multi-pass membrane protein</topology>
    </subcellularLocation>
</comment>
<keyword evidence="9" id="KW-0830">Ubiquinone</keyword>
<evidence type="ECO:0000256" key="7">
    <source>
        <dbReference type="ARBA" id="ARBA00023136"/>
    </source>
</evidence>
<keyword evidence="6 9" id="KW-1133">Transmembrane helix</keyword>
<evidence type="ECO:0000256" key="4">
    <source>
        <dbReference type="ARBA" id="ARBA00022448"/>
    </source>
</evidence>
<dbReference type="RefSeq" id="YP_002274327.1">
    <property type="nucleotide sequence ID" value="NC_011360.1"/>
</dbReference>
<evidence type="ECO:0000256" key="3">
    <source>
        <dbReference type="ARBA" id="ARBA00016612"/>
    </source>
</evidence>
<evidence type="ECO:0000256" key="1">
    <source>
        <dbReference type="ARBA" id="ARBA00004141"/>
    </source>
</evidence>
<reference evidence="10" key="1">
    <citation type="submission" date="2005-11" db="EMBL/GenBank/DDBJ databases">
        <authorList>
            <person name="Tambor J.H.M."/>
            <person name="Gomes S.L."/>
        </authorList>
    </citation>
    <scope>NUCLEOTIDE SEQUENCE</scope>
</reference>
<gene>
    <name evidence="10" type="primary">nad4L</name>
</gene>
<evidence type="ECO:0000313" key="10">
    <source>
        <dbReference type="EMBL" id="ABB78020.1"/>
    </source>
</evidence>
<comment type="function">
    <text evidence="9">Core subunit of the mitochondrial membrane respiratory chain NADH dehydrogenase (Complex I) which catalyzes electron transfer from NADH through the respiratory chain, using ubiquinone as an electron acceptor.</text>
</comment>
<dbReference type="GO" id="GO:0030964">
    <property type="term" value="C:NADH dehydrogenase complex"/>
    <property type="evidence" value="ECO:0007669"/>
    <property type="project" value="TreeGrafter"/>
</dbReference>
<dbReference type="AlphaFoldDB" id="B6A7S9"/>
<dbReference type="InterPro" id="IPR039428">
    <property type="entry name" value="NUOK/Mnh_C1-like"/>
</dbReference>
<keyword evidence="4 9" id="KW-0813">Transport</keyword>
<dbReference type="Gene3D" id="1.10.287.3510">
    <property type="match status" value="1"/>
</dbReference>
<comment type="similarity">
    <text evidence="2 9">Belongs to the complex I subunit 4L family.</text>
</comment>